<dbReference type="PROSITE" id="PS50003">
    <property type="entry name" value="PH_DOMAIN"/>
    <property type="match status" value="1"/>
</dbReference>
<dbReference type="CDD" id="cd13278">
    <property type="entry name" value="PH_Bud4"/>
    <property type="match status" value="1"/>
</dbReference>
<feature type="region of interest" description="Disordered" evidence="3">
    <location>
        <begin position="887"/>
        <end position="929"/>
    </location>
</feature>
<feature type="compositionally biased region" description="Polar residues" evidence="3">
    <location>
        <begin position="606"/>
        <end position="617"/>
    </location>
</feature>
<feature type="compositionally biased region" description="Low complexity" evidence="3">
    <location>
        <begin position="152"/>
        <end position="168"/>
    </location>
</feature>
<feature type="compositionally biased region" description="Basic and acidic residues" evidence="3">
    <location>
        <begin position="667"/>
        <end position="678"/>
    </location>
</feature>
<evidence type="ECO:0000256" key="1">
    <source>
        <dbReference type="ARBA" id="ARBA00022618"/>
    </source>
</evidence>
<feature type="region of interest" description="Disordered" evidence="3">
    <location>
        <begin position="1151"/>
        <end position="1193"/>
    </location>
</feature>
<feature type="compositionally biased region" description="Low complexity" evidence="3">
    <location>
        <begin position="788"/>
        <end position="815"/>
    </location>
</feature>
<comment type="caution">
    <text evidence="5">The sequence shown here is derived from an EMBL/GenBank/DDBJ whole genome shotgun (WGS) entry which is preliminary data.</text>
</comment>
<feature type="region of interest" description="Disordered" evidence="3">
    <location>
        <begin position="1"/>
        <end position="645"/>
    </location>
</feature>
<sequence length="1562" mass="172638">MAAQVPPLRVQKGTNSTSSSPTKNLSFAQNRPLSELSPMALRRNSPSFPGHSFSKHESPSSSPFNNTASPKMFWQGRDPNSPVSENRSPYDNLSPTKRSSIENLKRASRVKNSSMFAKEQQNGYDPSAPKILDGKPLRTSLQGNAFGGKGTFGSSTGSNGTPTPTSPTKPEKTIAHDLVTKEAITPPEKLDSPVYNHVAPLSPSKMQLSPTKSSLSKKTGASFRPTGFDPSTGIWEDEDDEEKKLPQGRGLHRRGKSVTFDQAPPQVNEYEMTTPDPSSVASGSREGSYESFDDDEEEYSYERSSSFDPHDDSFDASLEDTEKTPVVLPEDWRFMSPETANTDLVHEDEDVFDDDVGSPAPEARPGIMPARPHQSSAQSIDSNGQARPLPPLPPQLAADSERPSSHRDSLSGTLERISGTHRALPSPPPAANITTSDIRRMSNSTFSLEERLKMMALKDSTPQTEADSQRERRMRRATSKDASPMRDQFRASETEDEERYATPDAAAEDKTQKSEDRRLSRDFISQQLRAGLDDISRSNSQYSSASLDPDVPIPSREDPTQTFDDEYEDDSIMVKDEPIDDDELYKIPEMYRKTSSQLDAEDEETSQYSQSSVQRSLDLNGETPRAQSPIGARNTSASSGRVSLPDFMDFGQEKEFGFGLAQYITRKSEEPNQKHESSEVEGLNTNLPDLAALRSEISRPYTPEEQLEPPRPSYAQEEEMSEPGSPSSVIRHPVSHSVSPESDDDVSLTKTDSNTGSTASVSVKDFAQELRKNSSLQPTPEAEALPSETEIPTIEEPQADAPAPEASEAAFDPPEQINSLEPEKKQPSKRVSSLVQLDFPRDDTNGSLGLSLGLEQEFDRVLEAQKVAFESSLKNLYQPFNGRFPSAELPASKGQSSRPTLAPVPLLPKPSGARAAPLENHCANRSPNRQKGYLMRQNTKIVVATADTSIDEPQSPTLADAPTSLTVPDANPNEVVVSPRKTSQPTWVAEPWNNKTRRRSIRVNGEDSPKRKAGTGAVPPLPGQASNVNHDLGAVAEDELAEDEAEEFEDGAERGRLFVKVVGVKDLQLPFPQRKRPRALGQIPADQPEEERTHFALTLDNGLHCVTTSWLDLARSAPIGQEFELVVLNDLEFQLTLQMKLEEPPKPVIRAESPTKAPASPKKQNAFGRLFGSPKKKKEADLRPAEPQAVRRPVTPPSAYELVQGIVAKDGSFARAYVSSSEFEKQCYGRPVTVDVKCFNEWAMEEVSVGSSRSKKGVVQLRRRPPYEIGKLELQLLFVPKPKGAKDEDMPKSMNGAIRGMREAEERLKQQAEIKEFEGHLSQQGGDCPYWRRRFFRLVGPKLTAYHETTHQPRATINLAKAAKLIDDKANLAQKEVSTKKGGRRKSAFAEDEEGYMFVEEGFRIRFANGEVIDFYAENAAQKDEWMAALSQVVGKQVATPSGSAKGWTEMVMKREKSTKPKSHSRPEPSIPQRQDSQDKQKQLPARPPMDNRQSFQNAVMTGALQTPMSPSQQSAIPRPSGHSRTESYQTDHAVPRSQANSPVKSKPGREERHRKTKSMWG</sequence>
<organism evidence="5 6">
    <name type="scientific">Knufia fluminis</name>
    <dbReference type="NCBI Taxonomy" id="191047"/>
    <lineage>
        <taxon>Eukaryota</taxon>
        <taxon>Fungi</taxon>
        <taxon>Dikarya</taxon>
        <taxon>Ascomycota</taxon>
        <taxon>Pezizomycotina</taxon>
        <taxon>Eurotiomycetes</taxon>
        <taxon>Chaetothyriomycetidae</taxon>
        <taxon>Chaetothyriales</taxon>
        <taxon>Trichomeriaceae</taxon>
        <taxon>Knufia</taxon>
    </lineage>
</organism>
<dbReference type="PANTHER" id="PTHR36100:SF1">
    <property type="entry name" value="BUD SITE SELECTION PROTEIN 4"/>
    <property type="match status" value="1"/>
</dbReference>
<name>A0AAN8EG30_9EURO</name>
<feature type="compositionally biased region" description="Acidic residues" evidence="3">
    <location>
        <begin position="346"/>
        <end position="356"/>
    </location>
</feature>
<feature type="compositionally biased region" description="Polar residues" evidence="3">
    <location>
        <begin position="373"/>
        <end position="384"/>
    </location>
</feature>
<feature type="domain" description="PH" evidence="4">
    <location>
        <begin position="1314"/>
        <end position="1435"/>
    </location>
</feature>
<gene>
    <name evidence="5" type="primary">BUD4</name>
    <name evidence="5" type="ORF">OHC33_009117</name>
</gene>
<evidence type="ECO:0000313" key="5">
    <source>
        <dbReference type="EMBL" id="KAK5949932.1"/>
    </source>
</evidence>
<feature type="compositionally biased region" description="Basic and acidic residues" evidence="3">
    <location>
        <begin position="169"/>
        <end position="180"/>
    </location>
</feature>
<feature type="compositionally biased region" description="Polar residues" evidence="3">
    <location>
        <begin position="432"/>
        <end position="447"/>
    </location>
</feature>
<feature type="region of interest" description="Disordered" evidence="3">
    <location>
        <begin position="999"/>
        <end position="1028"/>
    </location>
</feature>
<reference evidence="5 6" key="1">
    <citation type="submission" date="2022-12" db="EMBL/GenBank/DDBJ databases">
        <title>Genomic features and morphological characterization of a novel Knufia sp. strain isolated from spacecraft assembly facility.</title>
        <authorList>
            <person name="Teixeira M."/>
            <person name="Chander A.M."/>
            <person name="Stajich J.E."/>
            <person name="Venkateswaran K."/>
        </authorList>
    </citation>
    <scope>NUCLEOTIDE SEQUENCE [LARGE SCALE GENOMIC DNA]</scope>
    <source>
        <strain evidence="5 6">FJI-L2-BK-P2</strain>
    </source>
</reference>
<feature type="region of interest" description="Disordered" evidence="3">
    <location>
        <begin position="1438"/>
        <end position="1562"/>
    </location>
</feature>
<keyword evidence="2" id="KW-0131">Cell cycle</keyword>
<dbReference type="EMBL" id="JAKLMC020000031">
    <property type="protein sequence ID" value="KAK5949932.1"/>
    <property type="molecule type" value="Genomic_DNA"/>
</dbReference>
<dbReference type="InterPro" id="IPR011993">
    <property type="entry name" value="PH-like_dom_sf"/>
</dbReference>
<feature type="compositionally biased region" description="Low complexity" evidence="3">
    <location>
        <begin position="208"/>
        <end position="219"/>
    </location>
</feature>
<feature type="compositionally biased region" description="Polar residues" evidence="3">
    <location>
        <begin position="1492"/>
        <end position="1516"/>
    </location>
</feature>
<feature type="compositionally biased region" description="Polar residues" evidence="3">
    <location>
        <begin position="110"/>
        <end position="124"/>
    </location>
</feature>
<dbReference type="InterPro" id="IPR001849">
    <property type="entry name" value="PH_domain"/>
</dbReference>
<dbReference type="InterPro" id="IPR052007">
    <property type="entry name" value="Bud4"/>
</dbReference>
<dbReference type="Proteomes" id="UP001316803">
    <property type="component" value="Unassembled WGS sequence"/>
</dbReference>
<dbReference type="SUPFAM" id="SSF50729">
    <property type="entry name" value="PH domain-like"/>
    <property type="match status" value="1"/>
</dbReference>
<dbReference type="PANTHER" id="PTHR36100">
    <property type="entry name" value="BUD SITE SELECTION PROTEIN 4"/>
    <property type="match status" value="1"/>
</dbReference>
<dbReference type="GO" id="GO:0005525">
    <property type="term" value="F:GTP binding"/>
    <property type="evidence" value="ECO:0007669"/>
    <property type="project" value="TreeGrafter"/>
</dbReference>
<dbReference type="SMART" id="SM00233">
    <property type="entry name" value="PH"/>
    <property type="match status" value="1"/>
</dbReference>
<feature type="region of interest" description="Disordered" evidence="3">
    <location>
        <begin position="667"/>
        <end position="843"/>
    </location>
</feature>
<dbReference type="Gene3D" id="2.30.29.30">
    <property type="entry name" value="Pleckstrin-homology domain (PH domain)/Phosphotyrosine-binding domain (PTB)"/>
    <property type="match status" value="1"/>
</dbReference>
<dbReference type="Pfam" id="PF00169">
    <property type="entry name" value="PH"/>
    <property type="match status" value="1"/>
</dbReference>
<feature type="compositionally biased region" description="Polar residues" evidence="3">
    <location>
        <begin position="748"/>
        <end position="761"/>
    </location>
</feature>
<feature type="compositionally biased region" description="Polar residues" evidence="3">
    <location>
        <begin position="537"/>
        <end position="546"/>
    </location>
</feature>
<evidence type="ECO:0000313" key="6">
    <source>
        <dbReference type="Proteomes" id="UP001316803"/>
    </source>
</evidence>
<feature type="region of interest" description="Disordered" evidence="3">
    <location>
        <begin position="951"/>
        <end position="986"/>
    </location>
</feature>
<protein>
    <submittedName>
        <fullName evidence="5">Bud site selection protein bud4</fullName>
    </submittedName>
</protein>
<evidence type="ECO:0000256" key="2">
    <source>
        <dbReference type="ARBA" id="ARBA00023306"/>
    </source>
</evidence>
<feature type="compositionally biased region" description="Polar residues" evidence="3">
    <location>
        <begin position="81"/>
        <end position="98"/>
    </location>
</feature>
<keyword evidence="1" id="KW-0132">Cell division</keyword>
<evidence type="ECO:0000259" key="4">
    <source>
        <dbReference type="PROSITE" id="PS50003"/>
    </source>
</evidence>
<dbReference type="FunFam" id="2.30.29.30:FF:000311">
    <property type="entry name" value="GTP binding protein (Bud4)"/>
    <property type="match status" value="1"/>
</dbReference>
<accession>A0AAN8EG30</accession>
<feature type="compositionally biased region" description="Polar residues" evidence="3">
    <location>
        <begin position="12"/>
        <end position="32"/>
    </location>
</feature>
<proteinExistence type="predicted"/>
<evidence type="ECO:0000256" key="3">
    <source>
        <dbReference type="SAM" id="MobiDB-lite"/>
    </source>
</evidence>
<keyword evidence="6" id="KW-1185">Reference proteome</keyword>
<feature type="compositionally biased region" description="Basic and acidic residues" evidence="3">
    <location>
        <begin position="399"/>
        <end position="409"/>
    </location>
</feature>
<dbReference type="GO" id="GO:0051301">
    <property type="term" value="P:cell division"/>
    <property type="evidence" value="ECO:0007669"/>
    <property type="project" value="UniProtKB-KW"/>
</dbReference>
<feature type="compositionally biased region" description="Basic and acidic residues" evidence="3">
    <location>
        <begin position="483"/>
        <end position="493"/>
    </location>
</feature>
<feature type="compositionally biased region" description="Basic and acidic residues" evidence="3">
    <location>
        <begin position="507"/>
        <end position="521"/>
    </location>
</feature>